<proteinExistence type="predicted"/>
<evidence type="ECO:0000313" key="2">
    <source>
        <dbReference type="EMBL" id="EMY27121.1"/>
    </source>
</evidence>
<name>N1UU06_LEPIR</name>
<gene>
    <name evidence="2" type="ORF">LEP1GSC115_2561</name>
</gene>
<evidence type="ECO:0000259" key="1">
    <source>
        <dbReference type="Pfam" id="PF01850"/>
    </source>
</evidence>
<dbReference type="AlphaFoldDB" id="N1UU06"/>
<protein>
    <submittedName>
        <fullName evidence="2">PIN domain protein</fullName>
    </submittedName>
</protein>
<dbReference type="Proteomes" id="UP000012220">
    <property type="component" value="Unassembled WGS sequence"/>
</dbReference>
<dbReference type="EMBL" id="AHNY02000057">
    <property type="protein sequence ID" value="EMY27121.1"/>
    <property type="molecule type" value="Genomic_DNA"/>
</dbReference>
<evidence type="ECO:0000313" key="3">
    <source>
        <dbReference type="Proteomes" id="UP000012220"/>
    </source>
</evidence>
<dbReference type="Gene3D" id="3.40.50.1010">
    <property type="entry name" value="5'-nuclease"/>
    <property type="match status" value="1"/>
</dbReference>
<sequence>MPIYIDTSFFLSIVFEDTNYEQSYEAWMKDEYKFSSKLIEIESFINIHKVYRENRKVLNKRWLDESLTRQRELLMEINLKRIGSEVYEKIQKTEKLTFLKSLDSIHLSTALLIADSLKKKLIICAYDRNIRKIASDFNFYLCSFVEKNEIDNIRSIVPSFNKF</sequence>
<accession>N1UU06</accession>
<dbReference type="SUPFAM" id="SSF88723">
    <property type="entry name" value="PIN domain-like"/>
    <property type="match status" value="1"/>
</dbReference>
<dbReference type="InterPro" id="IPR029060">
    <property type="entry name" value="PIN-like_dom_sf"/>
</dbReference>
<organism evidence="2 3">
    <name type="scientific">Leptospira interrogans serovar Australis str. 200703203</name>
    <dbReference type="NCBI Taxonomy" id="1085541"/>
    <lineage>
        <taxon>Bacteria</taxon>
        <taxon>Pseudomonadati</taxon>
        <taxon>Spirochaetota</taxon>
        <taxon>Spirochaetia</taxon>
        <taxon>Leptospirales</taxon>
        <taxon>Leptospiraceae</taxon>
        <taxon>Leptospira</taxon>
    </lineage>
</organism>
<feature type="domain" description="PIN" evidence="1">
    <location>
        <begin position="3"/>
        <end position="134"/>
    </location>
</feature>
<comment type="caution">
    <text evidence="2">The sequence shown here is derived from an EMBL/GenBank/DDBJ whole genome shotgun (WGS) entry which is preliminary data.</text>
</comment>
<dbReference type="InterPro" id="IPR002716">
    <property type="entry name" value="PIN_dom"/>
</dbReference>
<dbReference type="BioCyc" id="LINT1085541:G11IQ-3774-MONOMER"/>
<reference evidence="2 3" key="1">
    <citation type="submission" date="2013-02" db="EMBL/GenBank/DDBJ databases">
        <authorList>
            <person name="Harkins D.M."/>
            <person name="Durkin A.S."/>
            <person name="Brinkac L.M."/>
            <person name="Haft D.H."/>
            <person name="Selengut J.D."/>
            <person name="Sanka R."/>
            <person name="DePew J."/>
            <person name="Purushe J."/>
            <person name="Picardeau M."/>
            <person name="Werts C."/>
            <person name="Goarant C."/>
            <person name="Vinetz J.M."/>
            <person name="Sutton G.G."/>
            <person name="Nierman W.C."/>
            <person name="Fouts D.E."/>
        </authorList>
    </citation>
    <scope>NUCLEOTIDE SEQUENCE [LARGE SCALE GENOMIC DNA]</scope>
    <source>
        <strain evidence="2 3">200703203</strain>
    </source>
</reference>
<dbReference type="Pfam" id="PF01850">
    <property type="entry name" value="PIN"/>
    <property type="match status" value="1"/>
</dbReference>